<feature type="region of interest" description="Disordered" evidence="1">
    <location>
        <begin position="444"/>
        <end position="463"/>
    </location>
</feature>
<feature type="compositionally biased region" description="Basic and acidic residues" evidence="1">
    <location>
        <begin position="444"/>
        <end position="455"/>
    </location>
</feature>
<name>A0ABS9DNL6_9ACTN</name>
<evidence type="ECO:0000259" key="2">
    <source>
        <dbReference type="SMART" id="SM00642"/>
    </source>
</evidence>
<dbReference type="SUPFAM" id="SSF51445">
    <property type="entry name" value="(Trans)glycosidases"/>
    <property type="match status" value="1"/>
</dbReference>
<accession>A0ABS9DNL6</accession>
<dbReference type="PANTHER" id="PTHR47786:SF2">
    <property type="entry name" value="GLYCOSYL HYDROLASE FAMILY 13 CATALYTIC DOMAIN-CONTAINING PROTEIN"/>
    <property type="match status" value="1"/>
</dbReference>
<dbReference type="CDD" id="cd11347">
    <property type="entry name" value="AmyAc_1"/>
    <property type="match status" value="1"/>
</dbReference>
<dbReference type="EMBL" id="JAKGCU010000026">
    <property type="protein sequence ID" value="MCF3940793.1"/>
    <property type="molecule type" value="Genomic_DNA"/>
</dbReference>
<keyword evidence="4" id="KW-1185">Reference proteome</keyword>
<reference evidence="3" key="1">
    <citation type="submission" date="2022-01" db="EMBL/GenBank/DDBJ databases">
        <title>Gordonia xiamenensis sp. nov., isolated from surface seawater in Xiamen.</title>
        <authorList>
            <person name="He Y.F."/>
        </authorList>
    </citation>
    <scope>NUCLEOTIDE SEQUENCE</scope>
    <source>
        <strain evidence="3">GW1C4-4</strain>
    </source>
</reference>
<gene>
    <name evidence="3" type="ORF">L1892_20700</name>
</gene>
<organism evidence="3 4">
    <name type="scientific">Gordonia tangerina</name>
    <dbReference type="NCBI Taxonomy" id="2911060"/>
    <lineage>
        <taxon>Bacteria</taxon>
        <taxon>Bacillati</taxon>
        <taxon>Actinomycetota</taxon>
        <taxon>Actinomycetes</taxon>
        <taxon>Mycobacteriales</taxon>
        <taxon>Gordoniaceae</taxon>
        <taxon>Gordonia</taxon>
    </lineage>
</organism>
<dbReference type="InterPro" id="IPR006047">
    <property type="entry name" value="GH13_cat_dom"/>
</dbReference>
<dbReference type="Gene3D" id="3.20.20.80">
    <property type="entry name" value="Glycosidases"/>
    <property type="match status" value="1"/>
</dbReference>
<sequence length="511" mass="55956">MTDRPADIGPRRLPPSPLIYEINTWVWLAELSDRIGCTGASEPITLADVPHATWDAIAEYGFDAVWLMGVWRRSAAGARIARGDRALMESFAEAVGDLQSQDVVGSPYAVRDYTVDDHLGGPAGLVAARRALADRGVALILDYVPNHVALDHPWVGTHPTWFIGGDRADLAADDASFTEIDGRVIAHGRDPYFPAWTDVAQLNAFDPDLRAATDAELSRIATQCDGVRCDMAMLVMNEVFAWTWGNRAGPVPTDDFWPDIIASVRARHPGFVFIAEAYWGTESALIDQGFDHCYDKTLYDTLRDEPGTLAHRPNADDGDPHTGVRFIENHDEPRAPEAFGERDRQAAVVILTVPGARLIHHGQLTGRRRRLPVQLGCSPDEPVDGDRAVFYRALLGVVDDDAFRSGGQRWCDTRSAPALLAWTRGARRWLIVMNTAGTATAGRIRPDWSDPDEAHPAGQPAPGTRLVDALSGQPLHICGDGAVDVRLGPWGWLVLRLIDTDTDRADVGWVP</sequence>
<protein>
    <submittedName>
        <fullName evidence="3">Alpha-amylase</fullName>
    </submittedName>
</protein>
<feature type="domain" description="Glycosyl hydrolase family 13 catalytic" evidence="2">
    <location>
        <begin position="85"/>
        <end position="404"/>
    </location>
</feature>
<evidence type="ECO:0000313" key="3">
    <source>
        <dbReference type="EMBL" id="MCF3940793.1"/>
    </source>
</evidence>
<evidence type="ECO:0000313" key="4">
    <source>
        <dbReference type="Proteomes" id="UP001108089"/>
    </source>
</evidence>
<dbReference type="InterPro" id="IPR017853">
    <property type="entry name" value="GH"/>
</dbReference>
<dbReference type="Proteomes" id="UP001108089">
    <property type="component" value="Unassembled WGS sequence"/>
</dbReference>
<dbReference type="RefSeq" id="WP_235725562.1">
    <property type="nucleotide sequence ID" value="NZ_JAKGCU010000026.1"/>
</dbReference>
<dbReference type="SMART" id="SM00642">
    <property type="entry name" value="Aamy"/>
    <property type="match status" value="1"/>
</dbReference>
<proteinExistence type="predicted"/>
<dbReference type="PANTHER" id="PTHR47786">
    <property type="entry name" value="ALPHA-1,4-GLUCAN:MALTOSE-1-PHOSPHATE MALTOSYLTRANSFERASE"/>
    <property type="match status" value="1"/>
</dbReference>
<evidence type="ECO:0000256" key="1">
    <source>
        <dbReference type="SAM" id="MobiDB-lite"/>
    </source>
</evidence>
<comment type="caution">
    <text evidence="3">The sequence shown here is derived from an EMBL/GenBank/DDBJ whole genome shotgun (WGS) entry which is preliminary data.</text>
</comment>